<protein>
    <submittedName>
        <fullName evidence="1">Uncharacterized protein</fullName>
    </submittedName>
</protein>
<feature type="non-terminal residue" evidence="1">
    <location>
        <position position="105"/>
    </location>
</feature>
<sequence>PPLCCSLPLCCSCSAILHPASYLFCQRGYYDQSETMDQAKSEPKGVAGLLSRLTESSLCDWRGANAITLITCRYRGQVQPFKQHSAPLPLLSPPDLWRQLDISPV</sequence>
<evidence type="ECO:0000313" key="2">
    <source>
        <dbReference type="Proteomes" id="UP001057452"/>
    </source>
</evidence>
<dbReference type="Proteomes" id="UP001057452">
    <property type="component" value="Chromosome 4"/>
</dbReference>
<proteinExistence type="predicted"/>
<feature type="non-terminal residue" evidence="1">
    <location>
        <position position="1"/>
    </location>
</feature>
<comment type="caution">
    <text evidence="1">The sequence shown here is derived from an EMBL/GenBank/DDBJ whole genome shotgun (WGS) entry which is preliminary data.</text>
</comment>
<keyword evidence="2" id="KW-1185">Reference proteome</keyword>
<evidence type="ECO:0000313" key="1">
    <source>
        <dbReference type="EMBL" id="KAI4829304.1"/>
    </source>
</evidence>
<reference evidence="1" key="1">
    <citation type="submission" date="2022-05" db="EMBL/GenBank/DDBJ databases">
        <title>Chromosome-level genome of Chaenocephalus aceratus.</title>
        <authorList>
            <person name="Park H."/>
        </authorList>
    </citation>
    <scope>NUCLEOTIDE SEQUENCE</scope>
    <source>
        <strain evidence="1">KU_202001</strain>
    </source>
</reference>
<name>A0ACB9XS81_CHAAC</name>
<accession>A0ACB9XS81</accession>
<dbReference type="EMBL" id="CM043788">
    <property type="protein sequence ID" value="KAI4829304.1"/>
    <property type="molecule type" value="Genomic_DNA"/>
</dbReference>
<gene>
    <name evidence="1" type="ORF">KUCAC02_023350</name>
</gene>
<organism evidence="1 2">
    <name type="scientific">Chaenocephalus aceratus</name>
    <name type="common">Blackfin icefish</name>
    <name type="synonym">Chaenichthys aceratus</name>
    <dbReference type="NCBI Taxonomy" id="36190"/>
    <lineage>
        <taxon>Eukaryota</taxon>
        <taxon>Metazoa</taxon>
        <taxon>Chordata</taxon>
        <taxon>Craniata</taxon>
        <taxon>Vertebrata</taxon>
        <taxon>Euteleostomi</taxon>
        <taxon>Actinopterygii</taxon>
        <taxon>Neopterygii</taxon>
        <taxon>Teleostei</taxon>
        <taxon>Neoteleostei</taxon>
        <taxon>Acanthomorphata</taxon>
        <taxon>Eupercaria</taxon>
        <taxon>Perciformes</taxon>
        <taxon>Notothenioidei</taxon>
        <taxon>Channichthyidae</taxon>
        <taxon>Chaenocephalus</taxon>
    </lineage>
</organism>